<evidence type="ECO:0000313" key="6">
    <source>
        <dbReference type="Proteomes" id="UP000315295"/>
    </source>
</evidence>
<keyword evidence="6" id="KW-1185">Reference proteome</keyword>
<dbReference type="Pfam" id="PF03018">
    <property type="entry name" value="Dirigent"/>
    <property type="match status" value="1"/>
</dbReference>
<feature type="chain" id="PRO_5022253392" description="Dirigent protein" evidence="4">
    <location>
        <begin position="31"/>
        <end position="273"/>
    </location>
</feature>
<dbReference type="EMBL" id="VIEB01000132">
    <property type="protein sequence ID" value="TQE04881.1"/>
    <property type="molecule type" value="Genomic_DNA"/>
</dbReference>
<organism evidence="5 6">
    <name type="scientific">Malus baccata</name>
    <name type="common">Siberian crab apple</name>
    <name type="synonym">Pyrus baccata</name>
    <dbReference type="NCBI Taxonomy" id="106549"/>
    <lineage>
        <taxon>Eukaryota</taxon>
        <taxon>Viridiplantae</taxon>
        <taxon>Streptophyta</taxon>
        <taxon>Embryophyta</taxon>
        <taxon>Tracheophyta</taxon>
        <taxon>Spermatophyta</taxon>
        <taxon>Magnoliopsida</taxon>
        <taxon>eudicotyledons</taxon>
        <taxon>Gunneridae</taxon>
        <taxon>Pentapetalae</taxon>
        <taxon>rosids</taxon>
        <taxon>fabids</taxon>
        <taxon>Rosales</taxon>
        <taxon>Rosaceae</taxon>
        <taxon>Amygdaloideae</taxon>
        <taxon>Maleae</taxon>
        <taxon>Malus</taxon>
    </lineage>
</organism>
<comment type="function">
    <text evidence="4">Dirigent proteins impart stereoselectivity on the phenoxy radical-coupling reaction, yielding optically active lignans from two molecules of coniferyl alcohol in the biosynthesis of lignans, flavonolignans, and alkaloids and thus plays a central role in plant secondary metabolism.</text>
</comment>
<dbReference type="STRING" id="106549.A0A540N1E6"/>
<evidence type="ECO:0000313" key="5">
    <source>
        <dbReference type="EMBL" id="TQE04881.1"/>
    </source>
</evidence>
<comment type="similarity">
    <text evidence="1 4">Belongs to the plant dirigent protein family.</text>
</comment>
<keyword evidence="3 4" id="KW-0964">Secreted</keyword>
<dbReference type="AlphaFoldDB" id="A0A540N1E6"/>
<evidence type="ECO:0000256" key="2">
    <source>
        <dbReference type="ARBA" id="ARBA00011738"/>
    </source>
</evidence>
<evidence type="ECO:0000256" key="4">
    <source>
        <dbReference type="RuleBase" id="RU363099"/>
    </source>
</evidence>
<reference evidence="5 6" key="1">
    <citation type="journal article" date="2019" name="G3 (Bethesda)">
        <title>Sequencing of a Wild Apple (Malus baccata) Genome Unravels the Differences Between Cultivated and Wild Apple Species Regarding Disease Resistance and Cold Tolerance.</title>
        <authorList>
            <person name="Chen X."/>
        </authorList>
    </citation>
    <scope>NUCLEOTIDE SEQUENCE [LARGE SCALE GENOMIC DNA]</scope>
    <source>
        <strain evidence="6">cv. Shandingzi</strain>
        <tissue evidence="5">Leaves</tissue>
    </source>
</reference>
<evidence type="ECO:0000256" key="1">
    <source>
        <dbReference type="ARBA" id="ARBA00010746"/>
    </source>
</evidence>
<accession>A0A540N1E6</accession>
<dbReference type="GO" id="GO:0048046">
    <property type="term" value="C:apoplast"/>
    <property type="evidence" value="ECO:0007669"/>
    <property type="project" value="UniProtKB-SubCell"/>
</dbReference>
<comment type="subcellular location">
    <subcellularLocation>
        <location evidence="4">Secreted</location>
        <location evidence="4">Extracellular space</location>
        <location evidence="4">Apoplast</location>
    </subcellularLocation>
</comment>
<dbReference type="PANTHER" id="PTHR46215">
    <property type="entry name" value="DIRIGENT PROTEIN 24-RELATED"/>
    <property type="match status" value="1"/>
</dbReference>
<feature type="signal peptide" evidence="4">
    <location>
        <begin position="1"/>
        <end position="30"/>
    </location>
</feature>
<protein>
    <recommendedName>
        <fullName evidence="4">Dirigent protein</fullName>
    </recommendedName>
</protein>
<dbReference type="Gene3D" id="2.40.480.10">
    <property type="entry name" value="Allene oxide cyclase-like"/>
    <property type="match status" value="1"/>
</dbReference>
<comment type="subunit">
    <text evidence="2 4">Homodimer.</text>
</comment>
<name>A0A540N1E6_MALBA</name>
<dbReference type="GO" id="GO:0009699">
    <property type="term" value="P:phenylpropanoid biosynthetic process"/>
    <property type="evidence" value="ECO:0007669"/>
    <property type="project" value="UniProtKB-ARBA"/>
</dbReference>
<dbReference type="Proteomes" id="UP000315295">
    <property type="component" value="Unassembled WGS sequence"/>
</dbReference>
<sequence>MEAHKIFAISVKATAYLLFLTLTIFSAASARNLEEQPQVLVVLSVAPDTFDTPTNAAPVATPSAATSIATIANVVEHPTLIFFMHDILGGSNPTARAMMGIFNNPAVNGQVPFAKPNGAILPFNNGVPQNNNNNGLINNNNIPFLTGFSGTTPNVGQNNNGNGGGFGNFPINGHELGSGLVGKVHGFYKVSSEDGTSQTMAFTAMFQSGSYIDNLGFFGVHRTSVSESHLAVIGGTGKYVNAKGFMLVKTFPASNQQTDGAETLLQFTVYVTY</sequence>
<keyword evidence="4" id="KW-0052">Apoplast</keyword>
<dbReference type="InterPro" id="IPR004265">
    <property type="entry name" value="Dirigent"/>
</dbReference>
<dbReference type="InterPro" id="IPR044859">
    <property type="entry name" value="Allene_oxi_cyc_Dirigent"/>
</dbReference>
<evidence type="ECO:0000256" key="3">
    <source>
        <dbReference type="ARBA" id="ARBA00022525"/>
    </source>
</evidence>
<dbReference type="PANTHER" id="PTHR46215:SF5">
    <property type="entry name" value="DIRIGENT PROTEIN"/>
    <property type="match status" value="1"/>
</dbReference>
<keyword evidence="4" id="KW-0732">Signal</keyword>
<comment type="caution">
    <text evidence="5">The sequence shown here is derived from an EMBL/GenBank/DDBJ whole genome shotgun (WGS) entry which is preliminary data.</text>
</comment>
<gene>
    <name evidence="5" type="ORF">C1H46_009484</name>
</gene>
<proteinExistence type="inferred from homology"/>